<sequence>MVTSKGLLVNSMVNSKAVILTSEILGESKNPGLSGIMGDHSEKGDLTDQIAKAAIEMPGSVVNWDNPGTWPDQTYDKSSKGKSKITEEGVNGETDKIIEDFMADSLKDMDLLFSVLIQPVLLVVCLCMGLILLPLGSSFFGWFVCLLWLFHEPPFLDVISVYDGNEAPL</sequence>
<comment type="caution">
    <text evidence="2">The sequence shown here is derived from an EMBL/GenBank/DDBJ whole genome shotgun (WGS) entry which is preliminary data.</text>
</comment>
<evidence type="ECO:0000313" key="2">
    <source>
        <dbReference type="EMBL" id="KAK9016191.1"/>
    </source>
</evidence>
<keyword evidence="1" id="KW-0472">Membrane</keyword>
<proteinExistence type="predicted"/>
<protein>
    <submittedName>
        <fullName evidence="2">Uncharacterized protein</fullName>
    </submittedName>
</protein>
<gene>
    <name evidence="2" type="ORF">V6N11_007271</name>
</gene>
<keyword evidence="1" id="KW-0812">Transmembrane</keyword>
<evidence type="ECO:0000256" key="1">
    <source>
        <dbReference type="SAM" id="Phobius"/>
    </source>
</evidence>
<name>A0ABR2RTP5_9ROSI</name>
<feature type="transmembrane region" description="Helical" evidence="1">
    <location>
        <begin position="111"/>
        <end position="133"/>
    </location>
</feature>
<keyword evidence="1" id="KW-1133">Transmembrane helix</keyword>
<organism evidence="2 3">
    <name type="scientific">Hibiscus sabdariffa</name>
    <name type="common">roselle</name>
    <dbReference type="NCBI Taxonomy" id="183260"/>
    <lineage>
        <taxon>Eukaryota</taxon>
        <taxon>Viridiplantae</taxon>
        <taxon>Streptophyta</taxon>
        <taxon>Embryophyta</taxon>
        <taxon>Tracheophyta</taxon>
        <taxon>Spermatophyta</taxon>
        <taxon>Magnoliopsida</taxon>
        <taxon>eudicotyledons</taxon>
        <taxon>Gunneridae</taxon>
        <taxon>Pentapetalae</taxon>
        <taxon>rosids</taxon>
        <taxon>malvids</taxon>
        <taxon>Malvales</taxon>
        <taxon>Malvaceae</taxon>
        <taxon>Malvoideae</taxon>
        <taxon>Hibiscus</taxon>
    </lineage>
</organism>
<accession>A0ABR2RTP5</accession>
<evidence type="ECO:0000313" key="3">
    <source>
        <dbReference type="Proteomes" id="UP001396334"/>
    </source>
</evidence>
<dbReference type="Proteomes" id="UP001396334">
    <property type="component" value="Unassembled WGS sequence"/>
</dbReference>
<dbReference type="EMBL" id="JBBPBN010000021">
    <property type="protein sequence ID" value="KAK9016191.1"/>
    <property type="molecule type" value="Genomic_DNA"/>
</dbReference>
<reference evidence="2 3" key="1">
    <citation type="journal article" date="2024" name="G3 (Bethesda)">
        <title>Genome assembly of Hibiscus sabdariffa L. provides insights into metabolisms of medicinal natural products.</title>
        <authorList>
            <person name="Kim T."/>
        </authorList>
    </citation>
    <scope>NUCLEOTIDE SEQUENCE [LARGE SCALE GENOMIC DNA]</scope>
    <source>
        <strain evidence="2">TK-2024</strain>
        <tissue evidence="2">Old leaves</tissue>
    </source>
</reference>
<keyword evidence="3" id="KW-1185">Reference proteome</keyword>